<dbReference type="Proteomes" id="UP000547822">
    <property type="component" value="Unassembled WGS sequence"/>
</dbReference>
<proteinExistence type="predicted"/>
<comment type="caution">
    <text evidence="1">The sequence shown here is derived from an EMBL/GenBank/DDBJ whole genome shotgun (WGS) entry which is preliminary data.</text>
</comment>
<dbReference type="EMBL" id="JACATD010000003">
    <property type="protein sequence ID" value="NWK00856.1"/>
    <property type="molecule type" value="Genomic_DNA"/>
</dbReference>
<accession>A0A7K4NHR0</accession>
<organism evidence="1 2">
    <name type="scientific">Marine Group I thaumarchaeote</name>
    <dbReference type="NCBI Taxonomy" id="2511932"/>
    <lineage>
        <taxon>Archaea</taxon>
        <taxon>Nitrososphaerota</taxon>
        <taxon>Marine Group I</taxon>
    </lineage>
</organism>
<name>A0A7K4NHR0_9ARCH</name>
<gene>
    <name evidence="1" type="ORF">HX840_02980</name>
</gene>
<evidence type="ECO:0000313" key="2">
    <source>
        <dbReference type="Proteomes" id="UP000547822"/>
    </source>
</evidence>
<reference evidence="1 2" key="1">
    <citation type="journal article" date="2019" name="Environ. Microbiol.">
        <title>Genomics insights into ecotype formation of ammonia-oxidizing archaea in the deep ocean.</title>
        <authorList>
            <person name="Wang Y."/>
            <person name="Huang J.M."/>
            <person name="Cui G.J."/>
            <person name="Nunoura T."/>
            <person name="Takaki Y."/>
            <person name="Li W.L."/>
            <person name="Li J."/>
            <person name="Gao Z.M."/>
            <person name="Takai K."/>
            <person name="Zhang A.Q."/>
            <person name="Stepanauskas R."/>
        </authorList>
    </citation>
    <scope>NUCLEOTIDE SEQUENCE [LARGE SCALE GENOMIC DNA]</scope>
    <source>
        <strain evidence="1 2">T1L9</strain>
    </source>
</reference>
<sequence>MDRSVYPVPFGNVTNMMFLEHGTAIGAASLAQGDVTVWITVTDADYNTSASGEDKITDTTVTVKIQRGSNSTTVATLGDSTADALIETTPDSGVFETSQTITFTSGPDNNCPTVFSVWLYITR</sequence>
<protein>
    <submittedName>
        <fullName evidence="1">Uncharacterized protein</fullName>
    </submittedName>
</protein>
<evidence type="ECO:0000313" key="1">
    <source>
        <dbReference type="EMBL" id="NWK00856.1"/>
    </source>
</evidence>
<dbReference type="AlphaFoldDB" id="A0A7K4NHR0"/>